<name>A0AAV7JPQ2_9METZ</name>
<keyword evidence="2" id="KW-0472">Membrane</keyword>
<accession>A0AAV7JPQ2</accession>
<dbReference type="EMBL" id="JAKMXF010000310">
    <property type="protein sequence ID" value="KAI6650804.1"/>
    <property type="molecule type" value="Genomic_DNA"/>
</dbReference>
<dbReference type="EMBL" id="JAKMXF010000310">
    <property type="protein sequence ID" value="KAI6650796.1"/>
    <property type="molecule type" value="Genomic_DNA"/>
</dbReference>
<evidence type="ECO:0000313" key="4">
    <source>
        <dbReference type="EMBL" id="KAI6650804.1"/>
    </source>
</evidence>
<reference evidence="3" key="1">
    <citation type="submission" date="2022-02" db="EMBL/GenBank/DDBJ databases">
        <authorList>
            <person name="Santini S."/>
            <person name="Jourda C."/>
            <person name="Belahbib H."/>
            <person name="Rocher C."/>
            <person name="Selva M."/>
            <person name="Borchiellini C."/>
            <person name="Renard E."/>
        </authorList>
    </citation>
    <scope>NUCLEOTIDE SEQUENCE</scope>
    <source>
        <strain evidence="3">SPO-2</strain>
    </source>
</reference>
<proteinExistence type="predicted"/>
<gene>
    <name evidence="3" type="ORF">LOD99_7847</name>
    <name evidence="4" type="ORF">LOD99_7855</name>
</gene>
<protein>
    <recommendedName>
        <fullName evidence="6">HTH psq-type domain-containing protein</fullName>
    </recommendedName>
</protein>
<keyword evidence="5" id="KW-1185">Reference proteome</keyword>
<feature type="region of interest" description="Disordered" evidence="1">
    <location>
        <begin position="1"/>
        <end position="34"/>
    </location>
</feature>
<evidence type="ECO:0000313" key="5">
    <source>
        <dbReference type="Proteomes" id="UP001165289"/>
    </source>
</evidence>
<dbReference type="AlphaFoldDB" id="A0AAV7JPQ2"/>
<evidence type="ECO:0000256" key="1">
    <source>
        <dbReference type="SAM" id="MobiDB-lite"/>
    </source>
</evidence>
<keyword evidence="2" id="KW-1133">Transmembrane helix</keyword>
<evidence type="ECO:0000256" key="2">
    <source>
        <dbReference type="SAM" id="Phobius"/>
    </source>
</evidence>
<evidence type="ECO:0008006" key="6">
    <source>
        <dbReference type="Google" id="ProtNLM"/>
    </source>
</evidence>
<evidence type="ECO:0000313" key="3">
    <source>
        <dbReference type="EMBL" id="KAI6650796.1"/>
    </source>
</evidence>
<comment type="caution">
    <text evidence="3">The sequence shown here is derived from an EMBL/GenBank/DDBJ whole genome shotgun (WGS) entry which is preliminary data.</text>
</comment>
<keyword evidence="2" id="KW-0812">Transmembrane</keyword>
<sequence length="134" mass="15804">MSGKGKGKRLNESQRSNVIAKFSEPTPPSKRSLAREYEVSKGAIRKVWKNREVIRKRSALLSEQTKTKSFEVLFVGFRTWKTCYTFGLMACAVLTCLFHPLWPSQKQSKSLNSYRFRKDDFKTSWQWLSRFRER</sequence>
<organism evidence="3 5">
    <name type="scientific">Oopsacas minuta</name>
    <dbReference type="NCBI Taxonomy" id="111878"/>
    <lineage>
        <taxon>Eukaryota</taxon>
        <taxon>Metazoa</taxon>
        <taxon>Porifera</taxon>
        <taxon>Hexactinellida</taxon>
        <taxon>Hexasterophora</taxon>
        <taxon>Lyssacinosida</taxon>
        <taxon>Leucopsacidae</taxon>
        <taxon>Oopsacas</taxon>
    </lineage>
</organism>
<dbReference type="Proteomes" id="UP001165289">
    <property type="component" value="Unassembled WGS sequence"/>
</dbReference>
<reference evidence="3 5" key="2">
    <citation type="journal article" date="2023" name="BMC Biol.">
        <title>The compact genome of the sponge Oopsacas minuta (Hexactinellida) is lacking key metazoan core genes.</title>
        <authorList>
            <person name="Santini S."/>
            <person name="Schenkelaars Q."/>
            <person name="Jourda C."/>
            <person name="Duchesne M."/>
            <person name="Belahbib H."/>
            <person name="Rocher C."/>
            <person name="Selva M."/>
            <person name="Riesgo A."/>
            <person name="Vervoort M."/>
            <person name="Leys S.P."/>
            <person name="Kodjabachian L."/>
            <person name="Le Bivic A."/>
            <person name="Borchiellini C."/>
            <person name="Claverie J.M."/>
            <person name="Renard E."/>
        </authorList>
    </citation>
    <scope>NUCLEOTIDE SEQUENCE [LARGE SCALE GENOMIC DNA]</scope>
    <source>
        <strain evidence="3">SPO-2</strain>
    </source>
</reference>
<feature type="transmembrane region" description="Helical" evidence="2">
    <location>
        <begin position="83"/>
        <end position="102"/>
    </location>
</feature>